<comment type="caution">
    <text evidence="1">The sequence shown here is derived from an EMBL/GenBank/DDBJ whole genome shotgun (WGS) entry which is preliminary data.</text>
</comment>
<dbReference type="AlphaFoldDB" id="A0A7C9JFI4"/>
<accession>A0A7C9JFI4</accession>
<gene>
    <name evidence="1" type="ORF">D1639_10335</name>
</gene>
<reference evidence="1" key="1">
    <citation type="submission" date="2018-08" db="EMBL/GenBank/DDBJ databases">
        <title>Murine metabolic-syndrome-specific gut microbial biobank.</title>
        <authorList>
            <person name="Liu C."/>
        </authorList>
    </citation>
    <scope>NUCLEOTIDE SEQUENCE [LARGE SCALE GENOMIC DNA]</scope>
    <source>
        <strain evidence="1">Z82</strain>
    </source>
</reference>
<sequence length="175" mass="18839">MAEKDNVRCNECAWLREAVAGPWCDGEHMYVDAGELDGPPPCGGRRFALPEEAGAAVGRDVRAVSVVEGIRLRADKADASRSHARAAMLREIADEVELALEEVAREARADAEGGVLPWPRYEDGTSLCFGDTPPWLDGEIVGIEVCVGENLDPQFTILGPGSEASFMGWEKIAKA</sequence>
<evidence type="ECO:0000313" key="1">
    <source>
        <dbReference type="EMBL" id="NBI35414.1"/>
    </source>
</evidence>
<name>A0A7C9JFI4_9BACT</name>
<dbReference type="EMBL" id="QWKH01000117">
    <property type="protein sequence ID" value="NBI35414.1"/>
    <property type="molecule type" value="Genomic_DNA"/>
</dbReference>
<organism evidence="1">
    <name type="scientific">Muribaculaceae bacterium Z82</name>
    <dbReference type="NCBI Taxonomy" id="2304548"/>
    <lineage>
        <taxon>Bacteria</taxon>
        <taxon>Pseudomonadati</taxon>
        <taxon>Bacteroidota</taxon>
        <taxon>Bacteroidia</taxon>
        <taxon>Bacteroidales</taxon>
        <taxon>Muribaculaceae</taxon>
    </lineage>
</organism>
<protein>
    <submittedName>
        <fullName evidence="1">Uncharacterized protein</fullName>
    </submittedName>
</protein>
<proteinExistence type="predicted"/>